<reference evidence="5" key="1">
    <citation type="journal article" date="2022" name="Proc. Natl. Acad. Sci. U.S.A.">
        <title>Life cycle and functional genomics of the unicellular red alga Galdieria for elucidating algal and plant evolution and industrial use.</title>
        <authorList>
            <person name="Hirooka S."/>
            <person name="Itabashi T."/>
            <person name="Ichinose T.M."/>
            <person name="Onuma R."/>
            <person name="Fujiwara T."/>
            <person name="Yamashita S."/>
            <person name="Jong L.W."/>
            <person name="Tomita R."/>
            <person name="Iwane A.H."/>
            <person name="Miyagishima S.Y."/>
        </authorList>
    </citation>
    <scope>NUCLEOTIDE SEQUENCE</scope>
    <source>
        <strain evidence="5">NBRC 102759</strain>
    </source>
</reference>
<keyword evidence="3" id="KW-0560">Oxidoreductase</keyword>
<evidence type="ECO:0000256" key="3">
    <source>
        <dbReference type="ARBA" id="ARBA00023002"/>
    </source>
</evidence>
<dbReference type="EMBL" id="BQMJ01000069">
    <property type="protein sequence ID" value="GJQ15434.1"/>
    <property type="molecule type" value="Genomic_DNA"/>
</dbReference>
<evidence type="ECO:0000313" key="5">
    <source>
        <dbReference type="EMBL" id="GJQ15434.1"/>
    </source>
</evidence>
<proteinExistence type="inferred from homology"/>
<organism evidence="5 6">
    <name type="scientific">Galdieria partita</name>
    <dbReference type="NCBI Taxonomy" id="83374"/>
    <lineage>
        <taxon>Eukaryota</taxon>
        <taxon>Rhodophyta</taxon>
        <taxon>Bangiophyceae</taxon>
        <taxon>Galdieriales</taxon>
        <taxon>Galdieriaceae</taxon>
        <taxon>Galdieria</taxon>
    </lineage>
</organism>
<evidence type="ECO:0000256" key="4">
    <source>
        <dbReference type="ARBA" id="ARBA00048508"/>
    </source>
</evidence>
<dbReference type="AlphaFoldDB" id="A0A9C7Q348"/>
<dbReference type="InterPro" id="IPR036291">
    <property type="entry name" value="NAD(P)-bd_dom_sf"/>
</dbReference>
<dbReference type="InterPro" id="IPR002347">
    <property type="entry name" value="SDR_fam"/>
</dbReference>
<dbReference type="PANTHER" id="PTHR42879:SF2">
    <property type="entry name" value="3-OXOACYL-[ACYL-CARRIER-PROTEIN] REDUCTASE FABG"/>
    <property type="match status" value="1"/>
</dbReference>
<comment type="caution">
    <text evidence="5">The sequence shown here is derived from an EMBL/GenBank/DDBJ whole genome shotgun (WGS) entry which is preliminary data.</text>
</comment>
<evidence type="ECO:0000256" key="2">
    <source>
        <dbReference type="ARBA" id="ARBA00012948"/>
    </source>
</evidence>
<name>A0A9C7Q348_9RHOD</name>
<comment type="similarity">
    <text evidence="1">Belongs to the short-chain dehydrogenases/reductases (SDR) family.</text>
</comment>
<dbReference type="PROSITE" id="PS00061">
    <property type="entry name" value="ADH_SHORT"/>
    <property type="match status" value="1"/>
</dbReference>
<gene>
    <name evidence="5" type="ORF">GpartN1_g7225.t1</name>
</gene>
<dbReference type="GO" id="GO:0032787">
    <property type="term" value="P:monocarboxylic acid metabolic process"/>
    <property type="evidence" value="ECO:0007669"/>
    <property type="project" value="UniProtKB-ARBA"/>
</dbReference>
<reference evidence="5" key="2">
    <citation type="submission" date="2022-01" db="EMBL/GenBank/DDBJ databases">
        <authorList>
            <person name="Hirooka S."/>
            <person name="Miyagishima S.Y."/>
        </authorList>
    </citation>
    <scope>NUCLEOTIDE SEQUENCE</scope>
    <source>
        <strain evidence="5">NBRC 102759</strain>
    </source>
</reference>
<dbReference type="PANTHER" id="PTHR42879">
    <property type="entry name" value="3-OXOACYL-(ACYL-CARRIER-PROTEIN) REDUCTASE"/>
    <property type="match status" value="1"/>
</dbReference>
<dbReference type="InterPro" id="IPR050259">
    <property type="entry name" value="SDR"/>
</dbReference>
<accession>A0A9C7Q348</accession>
<protein>
    <recommendedName>
        <fullName evidence="2">3-oxoacyl-[acyl-carrier-protein] reductase</fullName>
        <ecNumber evidence="2">1.1.1.100</ecNumber>
    </recommendedName>
</protein>
<dbReference type="PRINTS" id="PR00081">
    <property type="entry name" value="GDHRDH"/>
</dbReference>
<dbReference type="Proteomes" id="UP001061958">
    <property type="component" value="Unassembled WGS sequence"/>
</dbReference>
<dbReference type="OrthoDB" id="1393670at2759"/>
<dbReference type="FunFam" id="3.40.50.720:FF:000173">
    <property type="entry name" value="3-oxoacyl-[acyl-carrier protein] reductase"/>
    <property type="match status" value="1"/>
</dbReference>
<dbReference type="PRINTS" id="PR00080">
    <property type="entry name" value="SDRFAMILY"/>
</dbReference>
<comment type="catalytic activity">
    <reaction evidence="4">
        <text>a (3R)-hydroxyacyl-[ACP] + NADP(+) = a 3-oxoacyl-[ACP] + NADPH + H(+)</text>
        <dbReference type="Rhea" id="RHEA:17397"/>
        <dbReference type="Rhea" id="RHEA-COMP:9916"/>
        <dbReference type="Rhea" id="RHEA-COMP:9945"/>
        <dbReference type="ChEBI" id="CHEBI:15378"/>
        <dbReference type="ChEBI" id="CHEBI:57783"/>
        <dbReference type="ChEBI" id="CHEBI:58349"/>
        <dbReference type="ChEBI" id="CHEBI:78776"/>
        <dbReference type="ChEBI" id="CHEBI:78827"/>
        <dbReference type="EC" id="1.1.1.100"/>
    </reaction>
</comment>
<keyword evidence="6" id="KW-1185">Reference proteome</keyword>
<sequence>MSQTGNMERELSPELKTAMVTGATGILGQATVKMLLSEGFRVVIHDVNVEALNTFVDSLGSLASRTKCYPICFDASKPESVLEACKRILEEFGPVYVLVNNNGFLSNTGVLDTTPKEWRRIFAQNVDSAFLVSKELLPHMKSKKFGRIINTCSLAGKTGGVNAGIAYSTSKGALQTLTFGLARESARDGITVNAIAPAYLRTPTLEHYPPEIVERLLETIPVGRFCEPEEYAHTVRFLISPLAGFITGEVIDMNGGLLMD</sequence>
<dbReference type="Gene3D" id="3.40.50.720">
    <property type="entry name" value="NAD(P)-binding Rossmann-like Domain"/>
    <property type="match status" value="1"/>
</dbReference>
<dbReference type="SUPFAM" id="SSF51735">
    <property type="entry name" value="NAD(P)-binding Rossmann-fold domains"/>
    <property type="match status" value="1"/>
</dbReference>
<dbReference type="GO" id="GO:0004316">
    <property type="term" value="F:3-oxoacyl-[acyl-carrier-protein] reductase (NADPH) activity"/>
    <property type="evidence" value="ECO:0007669"/>
    <property type="project" value="UniProtKB-EC"/>
</dbReference>
<evidence type="ECO:0000256" key="1">
    <source>
        <dbReference type="ARBA" id="ARBA00006484"/>
    </source>
</evidence>
<dbReference type="InterPro" id="IPR020904">
    <property type="entry name" value="Sc_DH/Rdtase_CS"/>
</dbReference>
<evidence type="ECO:0000313" key="6">
    <source>
        <dbReference type="Proteomes" id="UP001061958"/>
    </source>
</evidence>
<dbReference type="Pfam" id="PF13561">
    <property type="entry name" value="adh_short_C2"/>
    <property type="match status" value="1"/>
</dbReference>
<dbReference type="EC" id="1.1.1.100" evidence="2"/>